<feature type="region of interest" description="Disordered" evidence="1">
    <location>
        <begin position="208"/>
        <end position="229"/>
    </location>
</feature>
<evidence type="ECO:0000313" key="2">
    <source>
        <dbReference type="EMBL" id="OHT12655.1"/>
    </source>
</evidence>
<feature type="region of interest" description="Disordered" evidence="1">
    <location>
        <begin position="46"/>
        <end position="127"/>
    </location>
</feature>
<feature type="compositionally biased region" description="Basic and acidic residues" evidence="1">
    <location>
        <begin position="79"/>
        <end position="89"/>
    </location>
</feature>
<feature type="compositionally biased region" description="Basic and acidic residues" evidence="1">
    <location>
        <begin position="769"/>
        <end position="779"/>
    </location>
</feature>
<feature type="compositionally biased region" description="Low complexity" evidence="1">
    <location>
        <begin position="687"/>
        <end position="702"/>
    </location>
</feature>
<dbReference type="AlphaFoldDB" id="A0A1J4KMV6"/>
<dbReference type="EMBL" id="MLAK01000559">
    <property type="protein sequence ID" value="OHT12655.1"/>
    <property type="molecule type" value="Genomic_DNA"/>
</dbReference>
<feature type="compositionally biased region" description="Basic residues" evidence="1">
    <location>
        <begin position="676"/>
        <end position="686"/>
    </location>
</feature>
<reference evidence="2" key="1">
    <citation type="submission" date="2016-10" db="EMBL/GenBank/DDBJ databases">
        <authorList>
            <person name="Benchimol M."/>
            <person name="Almeida L.G."/>
            <person name="Vasconcelos A.T."/>
            <person name="Perreira-Neves A."/>
            <person name="Rosa I.A."/>
            <person name="Tasca T."/>
            <person name="Bogo M.R."/>
            <person name="de Souza W."/>
        </authorList>
    </citation>
    <scope>NUCLEOTIDE SEQUENCE [LARGE SCALE GENOMIC DNA]</scope>
    <source>
        <strain evidence="2">K</strain>
    </source>
</reference>
<sequence length="789" mass="90559">MDYERPGNSNRSLMQNFIKEKYQLKRYADDGPPPHIVYKHLLMKQMASSSISSSHGKRSRSEKHHSRSMKNSQSYDNTKNFDDKHKDLQFSRPQNQTPPAQEAPPPQIEHESLDSFFAEQPKRSIPKPYIPHKKVVYEMPKEEPDYENMRPDEIDSFFNTESIENAMLSKMQNMFAGKIGGNNDQEPEQEVEYDAFGEIAEPNTAKLESFFDGKPSPQQNSTTSPQKLQNHSSLVITNISTAQIPQNQQNCDLNDNNENDITNENFDQNIEENDEENPENECFEEEEEINNVNEPLTNEPNQIEIPQKIENHLNDELITEQQVEAPVFPTLGDIKITLDIPNEDNSLNAAANDDDGFWDDVANDENEDDGFFELPPKTNLPEPIKLEGKSIQPTTDLLNQVQPTAIQEDKLFDLSLSQNAPLPNLEQNEYVSMDNNTEANITRNEYDAFKEKQNVNNHLLDDYNSMNNNDVNLIENSNPPQAQLDIDTSLLDTTNPFEQTENENSNNLENILNNASTKTNNDTFEINFECDNKNNDQVYENKENEINKQNSSQELIPENFIEDNSNLPNNDNDEMIETNRNNSLEISAQSSNVEPNAITQINDNNHNVDFHEEPVEKIVVRESSQKKVIRLSINMVNAIDLTEPELKPRKAETIEEQIIDDFFAEAEQTLSQKPKPNIHSRSHHSRPTNTNPSNTTTTNVSNEPMEENTNKSRRRHHRDDDEYEDFFQPKQRTKSQTPPDVAVSRTQKSAFAPPPARKPGAHLPARLQKKIEPVVEESSRRRRHHHSKK</sequence>
<feature type="compositionally biased region" description="Basic residues" evidence="1">
    <location>
        <begin position="780"/>
        <end position="789"/>
    </location>
</feature>
<dbReference type="Proteomes" id="UP000179807">
    <property type="component" value="Unassembled WGS sequence"/>
</dbReference>
<comment type="caution">
    <text evidence="2">The sequence shown here is derived from an EMBL/GenBank/DDBJ whole genome shotgun (WGS) entry which is preliminary data.</text>
</comment>
<feature type="compositionally biased region" description="Polar residues" evidence="1">
    <location>
        <begin position="734"/>
        <end position="749"/>
    </location>
</feature>
<evidence type="ECO:0000313" key="3">
    <source>
        <dbReference type="Proteomes" id="UP000179807"/>
    </source>
</evidence>
<accession>A0A1J4KMV6</accession>
<feature type="compositionally biased region" description="Acidic residues" evidence="1">
    <location>
        <begin position="269"/>
        <end position="285"/>
    </location>
</feature>
<feature type="region of interest" description="Disordered" evidence="1">
    <location>
        <begin position="257"/>
        <end position="285"/>
    </location>
</feature>
<feature type="compositionally biased region" description="Low complexity" evidence="1">
    <location>
        <begin position="257"/>
        <end position="268"/>
    </location>
</feature>
<proteinExistence type="predicted"/>
<dbReference type="RefSeq" id="XP_068365791.1">
    <property type="nucleotide sequence ID" value="XM_068499614.1"/>
</dbReference>
<name>A0A1J4KMV6_9EUKA</name>
<feature type="compositionally biased region" description="Basic residues" evidence="1">
    <location>
        <begin position="55"/>
        <end position="68"/>
    </location>
</feature>
<organism evidence="2 3">
    <name type="scientific">Tritrichomonas foetus</name>
    <dbReference type="NCBI Taxonomy" id="1144522"/>
    <lineage>
        <taxon>Eukaryota</taxon>
        <taxon>Metamonada</taxon>
        <taxon>Parabasalia</taxon>
        <taxon>Tritrichomonadida</taxon>
        <taxon>Tritrichomonadidae</taxon>
        <taxon>Tritrichomonas</taxon>
    </lineage>
</organism>
<keyword evidence="3" id="KW-1185">Reference proteome</keyword>
<dbReference type="GeneID" id="94834318"/>
<feature type="region of interest" description="Disordered" evidence="1">
    <location>
        <begin position="671"/>
        <end position="789"/>
    </location>
</feature>
<dbReference type="VEuPathDB" id="TrichDB:TRFO_17483"/>
<feature type="compositionally biased region" description="Polar residues" evidence="1">
    <location>
        <begin position="216"/>
        <end position="229"/>
    </location>
</feature>
<evidence type="ECO:0000256" key="1">
    <source>
        <dbReference type="SAM" id="MobiDB-lite"/>
    </source>
</evidence>
<protein>
    <submittedName>
        <fullName evidence="2">Uncharacterized protein</fullName>
    </submittedName>
</protein>
<gene>
    <name evidence="2" type="ORF">TRFO_17483</name>
</gene>